<protein>
    <submittedName>
        <fullName evidence="1">Uncharacterized protein</fullName>
    </submittedName>
</protein>
<sequence length="53" mass="5867">MFTRRSFSLLGFYLLILFLLLHGSSQNHRLLRKLLAKDAGPRGGGDSPSPVDP</sequence>
<dbReference type="EMBL" id="CM035411">
    <property type="protein sequence ID" value="KAH7435057.1"/>
    <property type="molecule type" value="Genomic_DNA"/>
</dbReference>
<name>A0A8T2UG57_CERRI</name>
<evidence type="ECO:0000313" key="2">
    <source>
        <dbReference type="Proteomes" id="UP000825935"/>
    </source>
</evidence>
<gene>
    <name evidence="1" type="ORF">KP509_06G047000</name>
</gene>
<dbReference type="Proteomes" id="UP000825935">
    <property type="component" value="Chromosome 6"/>
</dbReference>
<keyword evidence="2" id="KW-1185">Reference proteome</keyword>
<organism evidence="1 2">
    <name type="scientific">Ceratopteris richardii</name>
    <name type="common">Triangle waterfern</name>
    <dbReference type="NCBI Taxonomy" id="49495"/>
    <lineage>
        <taxon>Eukaryota</taxon>
        <taxon>Viridiplantae</taxon>
        <taxon>Streptophyta</taxon>
        <taxon>Embryophyta</taxon>
        <taxon>Tracheophyta</taxon>
        <taxon>Polypodiopsida</taxon>
        <taxon>Polypodiidae</taxon>
        <taxon>Polypodiales</taxon>
        <taxon>Pteridineae</taxon>
        <taxon>Pteridaceae</taxon>
        <taxon>Parkerioideae</taxon>
        <taxon>Ceratopteris</taxon>
    </lineage>
</organism>
<proteinExistence type="predicted"/>
<dbReference type="AlphaFoldDB" id="A0A8T2UG57"/>
<evidence type="ECO:0000313" key="1">
    <source>
        <dbReference type="EMBL" id="KAH7435057.1"/>
    </source>
</evidence>
<comment type="caution">
    <text evidence="1">The sequence shown here is derived from an EMBL/GenBank/DDBJ whole genome shotgun (WGS) entry which is preliminary data.</text>
</comment>
<reference evidence="1" key="1">
    <citation type="submission" date="2021-08" db="EMBL/GenBank/DDBJ databases">
        <title>WGS assembly of Ceratopteris richardii.</title>
        <authorList>
            <person name="Marchant D.B."/>
            <person name="Chen G."/>
            <person name="Jenkins J."/>
            <person name="Shu S."/>
            <person name="Leebens-Mack J."/>
            <person name="Grimwood J."/>
            <person name="Schmutz J."/>
            <person name="Soltis P."/>
            <person name="Soltis D."/>
            <person name="Chen Z.-H."/>
        </authorList>
    </citation>
    <scope>NUCLEOTIDE SEQUENCE</scope>
    <source>
        <strain evidence="1">Whitten #5841</strain>
        <tissue evidence="1">Leaf</tissue>
    </source>
</reference>
<accession>A0A8T2UG57</accession>